<dbReference type="PANTHER" id="PTHR47506:SF6">
    <property type="entry name" value="HTH-TYPE TRANSCRIPTIONAL REPRESSOR NEMR"/>
    <property type="match status" value="1"/>
</dbReference>
<feature type="DNA-binding region" description="H-T-H motif" evidence="4">
    <location>
        <begin position="30"/>
        <end position="49"/>
    </location>
</feature>
<protein>
    <submittedName>
        <fullName evidence="6">TetR/AcrR family transcriptional regulator</fullName>
    </submittedName>
</protein>
<proteinExistence type="predicted"/>
<dbReference type="InterPro" id="IPR036271">
    <property type="entry name" value="Tet_transcr_reg_TetR-rel_C_sf"/>
</dbReference>
<evidence type="ECO:0000313" key="7">
    <source>
        <dbReference type="Proteomes" id="UP000279275"/>
    </source>
</evidence>
<dbReference type="EMBL" id="RFFH01000025">
    <property type="protein sequence ID" value="RMI28125.1"/>
    <property type="molecule type" value="Genomic_DNA"/>
</dbReference>
<dbReference type="SUPFAM" id="SSF46689">
    <property type="entry name" value="Homeodomain-like"/>
    <property type="match status" value="1"/>
</dbReference>
<dbReference type="GO" id="GO:0003677">
    <property type="term" value="F:DNA binding"/>
    <property type="evidence" value="ECO:0007669"/>
    <property type="project" value="UniProtKB-UniRule"/>
</dbReference>
<comment type="caution">
    <text evidence="6">The sequence shown here is derived from an EMBL/GenBank/DDBJ whole genome shotgun (WGS) entry which is preliminary data.</text>
</comment>
<reference evidence="6 7" key="1">
    <citation type="submission" date="2018-10" db="EMBL/GenBank/DDBJ databases">
        <title>Isolation from cow dung.</title>
        <authorList>
            <person name="Ling L."/>
        </authorList>
    </citation>
    <scope>NUCLEOTIDE SEQUENCE [LARGE SCALE GENOMIC DNA]</scope>
    <source>
        <strain evidence="6 7">NEAU-LL90</strain>
    </source>
</reference>
<evidence type="ECO:0000256" key="2">
    <source>
        <dbReference type="ARBA" id="ARBA00023125"/>
    </source>
</evidence>
<gene>
    <name evidence="6" type="ORF">EBN03_31575</name>
</gene>
<keyword evidence="3" id="KW-0804">Transcription</keyword>
<dbReference type="OrthoDB" id="5177743at2"/>
<dbReference type="InterPro" id="IPR001647">
    <property type="entry name" value="HTH_TetR"/>
</dbReference>
<dbReference type="Pfam" id="PF17940">
    <property type="entry name" value="TetR_C_31"/>
    <property type="match status" value="1"/>
</dbReference>
<evidence type="ECO:0000256" key="4">
    <source>
        <dbReference type="PROSITE-ProRule" id="PRU00335"/>
    </source>
</evidence>
<evidence type="ECO:0000313" key="6">
    <source>
        <dbReference type="EMBL" id="RMI28125.1"/>
    </source>
</evidence>
<evidence type="ECO:0000256" key="1">
    <source>
        <dbReference type="ARBA" id="ARBA00023015"/>
    </source>
</evidence>
<accession>A0A3M2KX92</accession>
<dbReference type="Gene3D" id="1.10.357.10">
    <property type="entry name" value="Tetracycline Repressor, domain 2"/>
    <property type="match status" value="1"/>
</dbReference>
<dbReference type="SUPFAM" id="SSF48498">
    <property type="entry name" value="Tetracyclin repressor-like, C-terminal domain"/>
    <property type="match status" value="1"/>
</dbReference>
<evidence type="ECO:0000259" key="5">
    <source>
        <dbReference type="PROSITE" id="PS50977"/>
    </source>
</evidence>
<dbReference type="Pfam" id="PF00440">
    <property type="entry name" value="TetR_N"/>
    <property type="match status" value="1"/>
</dbReference>
<feature type="domain" description="HTH tetR-type" evidence="5">
    <location>
        <begin position="7"/>
        <end position="67"/>
    </location>
</feature>
<name>A0A3M2KX92_9NOCA</name>
<keyword evidence="2 4" id="KW-0238">DNA-binding</keyword>
<dbReference type="RefSeq" id="WP_122191827.1">
    <property type="nucleotide sequence ID" value="NZ_RFFH01000025.1"/>
</dbReference>
<organism evidence="6 7">
    <name type="scientific">Nocardia stercoris</name>
    <dbReference type="NCBI Taxonomy" id="2483361"/>
    <lineage>
        <taxon>Bacteria</taxon>
        <taxon>Bacillati</taxon>
        <taxon>Actinomycetota</taxon>
        <taxon>Actinomycetes</taxon>
        <taxon>Mycobacteriales</taxon>
        <taxon>Nocardiaceae</taxon>
        <taxon>Nocardia</taxon>
    </lineage>
</organism>
<keyword evidence="7" id="KW-1185">Reference proteome</keyword>
<dbReference type="Proteomes" id="UP000279275">
    <property type="component" value="Unassembled WGS sequence"/>
</dbReference>
<dbReference type="InterPro" id="IPR009057">
    <property type="entry name" value="Homeodomain-like_sf"/>
</dbReference>
<dbReference type="InterPro" id="IPR041583">
    <property type="entry name" value="TetR_C_31"/>
</dbReference>
<evidence type="ECO:0000256" key="3">
    <source>
        <dbReference type="ARBA" id="ARBA00023163"/>
    </source>
</evidence>
<keyword evidence="1" id="KW-0805">Transcription regulation</keyword>
<dbReference type="PANTHER" id="PTHR47506">
    <property type="entry name" value="TRANSCRIPTIONAL REGULATORY PROTEIN"/>
    <property type="match status" value="1"/>
</dbReference>
<dbReference type="AlphaFoldDB" id="A0A3M2KX92"/>
<dbReference type="PROSITE" id="PS50977">
    <property type="entry name" value="HTH_TETR_2"/>
    <property type="match status" value="1"/>
</dbReference>
<sequence>MPRPPDEQRRVELLAGVVDYIATYGLAELSLRPLAAYLGTSSRMLIHYFGTKEQMLIAALETQRPDVAAMFAEVTTVAELRARLLAVGSDQTGVPVVTSTRVLMQVIGAATVTDSPFRPYAYRAVRVLVDAMTGVLQRLEPPISDPEATATLLISGVRGLIQDQLITGDSERVAAAAQQLVDRILPPSPA</sequence>